<sequence>MSKKVFVLFSVLLVLLSVVVPISVSAQTIEKNQLSKVELSGSMNFQKGIKKSKMVFANLSNQQKKAEIDKVASELEFMFTQALLTNEQGEIVGIDYAKLEEKYGTKLTSSQGYSEIKDFSLVRQNNLVRGAFLDCMSSSIKDFIGATLWSAIISAGVMGFIKQMAWREVAALIVEFAGAEFTVIALVGTLSWMAINCA</sequence>
<dbReference type="KEGG" id="eth:CK496_02415"/>
<dbReference type="OrthoDB" id="10008928at2"/>
<comment type="caution">
    <text evidence="1">The sequence shown here is derived from an EMBL/GenBank/DDBJ whole genome shotgun (WGS) entry which is preliminary data.</text>
</comment>
<protein>
    <submittedName>
        <fullName evidence="1">Uncharacterized protein</fullName>
    </submittedName>
</protein>
<organism evidence="1 2">
    <name type="scientific">Enterococcus thailandicus</name>
    <dbReference type="NCBI Taxonomy" id="417368"/>
    <lineage>
        <taxon>Bacteria</taxon>
        <taxon>Bacillati</taxon>
        <taxon>Bacillota</taxon>
        <taxon>Bacilli</taxon>
        <taxon>Lactobacillales</taxon>
        <taxon>Enterococcaceae</taxon>
        <taxon>Enterococcus</taxon>
    </lineage>
</organism>
<evidence type="ECO:0000313" key="2">
    <source>
        <dbReference type="Proteomes" id="UP000321361"/>
    </source>
</evidence>
<reference evidence="1 2" key="1">
    <citation type="submission" date="2019-07" db="EMBL/GenBank/DDBJ databases">
        <title>Whole genome shotgun sequence of Enterococcus thailandicus NBRC 101867.</title>
        <authorList>
            <person name="Hosoyama A."/>
            <person name="Uohara A."/>
            <person name="Ohji S."/>
            <person name="Ichikawa N."/>
        </authorList>
    </citation>
    <scope>NUCLEOTIDE SEQUENCE [LARGE SCALE GENOMIC DNA]</scope>
    <source>
        <strain evidence="1 2">NBRC 101867</strain>
    </source>
</reference>
<gene>
    <name evidence="1" type="ORF">ETH01_02250</name>
</gene>
<dbReference type="RefSeq" id="WP_071868810.1">
    <property type="nucleotide sequence ID" value="NZ_BJUG01000001.1"/>
</dbReference>
<dbReference type="AlphaFoldDB" id="A0A249SGW1"/>
<accession>A0A249SGW1</accession>
<proteinExistence type="predicted"/>
<evidence type="ECO:0000313" key="1">
    <source>
        <dbReference type="EMBL" id="GEK35938.1"/>
    </source>
</evidence>
<dbReference type="GeneID" id="77486487"/>
<name>A0A249SGW1_ENTTH</name>
<dbReference type="EMBL" id="BJUG01000001">
    <property type="protein sequence ID" value="GEK35938.1"/>
    <property type="molecule type" value="Genomic_DNA"/>
</dbReference>
<dbReference type="Proteomes" id="UP000321361">
    <property type="component" value="Unassembled WGS sequence"/>
</dbReference>